<evidence type="ECO:0000256" key="1">
    <source>
        <dbReference type="SAM" id="Phobius"/>
    </source>
</evidence>
<accession>A0A1M7S6Y7</accession>
<protein>
    <submittedName>
        <fullName evidence="2">Uncharacterized protein</fullName>
    </submittedName>
</protein>
<keyword evidence="1" id="KW-0812">Transmembrane</keyword>
<organism evidence="2 3">
    <name type="scientific">Desulfovibrio litoralis DSM 11393</name>
    <dbReference type="NCBI Taxonomy" id="1121455"/>
    <lineage>
        <taxon>Bacteria</taxon>
        <taxon>Pseudomonadati</taxon>
        <taxon>Thermodesulfobacteriota</taxon>
        <taxon>Desulfovibrionia</taxon>
        <taxon>Desulfovibrionales</taxon>
        <taxon>Desulfovibrionaceae</taxon>
        <taxon>Desulfovibrio</taxon>
    </lineage>
</organism>
<proteinExistence type="predicted"/>
<dbReference type="EMBL" id="FRDI01000003">
    <property type="protein sequence ID" value="SHN54417.1"/>
    <property type="molecule type" value="Genomic_DNA"/>
</dbReference>
<dbReference type="Proteomes" id="UP000186469">
    <property type="component" value="Unassembled WGS sequence"/>
</dbReference>
<sequence length="90" mass="10046">MFYFASGIISLIVIAVGFCKASPWLSILGTVSMAVPTLLLSYLLHHIYKNKDKKEAKESSEEASLKLLNKTPMNDLIKLIETICNTCRKV</sequence>
<keyword evidence="1" id="KW-0472">Membrane</keyword>
<keyword evidence="3" id="KW-1185">Reference proteome</keyword>
<evidence type="ECO:0000313" key="2">
    <source>
        <dbReference type="EMBL" id="SHN54417.1"/>
    </source>
</evidence>
<evidence type="ECO:0000313" key="3">
    <source>
        <dbReference type="Proteomes" id="UP000186469"/>
    </source>
</evidence>
<name>A0A1M7S6Y7_9BACT</name>
<dbReference type="STRING" id="1121455.SAMN02745728_00534"/>
<reference evidence="2 3" key="1">
    <citation type="submission" date="2016-12" db="EMBL/GenBank/DDBJ databases">
        <authorList>
            <person name="Song W.-J."/>
            <person name="Kurnit D.M."/>
        </authorList>
    </citation>
    <scope>NUCLEOTIDE SEQUENCE [LARGE SCALE GENOMIC DNA]</scope>
    <source>
        <strain evidence="2 3">DSM 11393</strain>
    </source>
</reference>
<keyword evidence="1" id="KW-1133">Transmembrane helix</keyword>
<feature type="transmembrane region" description="Helical" evidence="1">
    <location>
        <begin position="25"/>
        <end position="44"/>
    </location>
</feature>
<dbReference type="AlphaFoldDB" id="A0A1M7S6Y7"/>
<gene>
    <name evidence="2" type="ORF">SAMN02745728_00534</name>
</gene>